<dbReference type="EMBL" id="OW240912">
    <property type="protein sequence ID" value="CAH2224717.1"/>
    <property type="molecule type" value="Genomic_DNA"/>
</dbReference>
<evidence type="ECO:0000256" key="1">
    <source>
        <dbReference type="SAM" id="MobiDB-lite"/>
    </source>
</evidence>
<feature type="compositionally biased region" description="Basic and acidic residues" evidence="1">
    <location>
        <begin position="110"/>
        <end position="124"/>
    </location>
</feature>
<protein>
    <submittedName>
        <fullName evidence="2">Uncharacterized protein</fullName>
    </submittedName>
</protein>
<name>A0AAD1R792_PELCU</name>
<evidence type="ECO:0000313" key="3">
    <source>
        <dbReference type="Proteomes" id="UP001295444"/>
    </source>
</evidence>
<dbReference type="Gene3D" id="3.30.250.20">
    <property type="entry name" value="L1 transposable element, C-terminal domain"/>
    <property type="match status" value="1"/>
</dbReference>
<keyword evidence="3" id="KW-1185">Reference proteome</keyword>
<proteinExistence type="predicted"/>
<organism evidence="2 3">
    <name type="scientific">Pelobates cultripes</name>
    <name type="common">Western spadefoot toad</name>
    <dbReference type="NCBI Taxonomy" id="61616"/>
    <lineage>
        <taxon>Eukaryota</taxon>
        <taxon>Metazoa</taxon>
        <taxon>Chordata</taxon>
        <taxon>Craniata</taxon>
        <taxon>Vertebrata</taxon>
        <taxon>Euteleostomi</taxon>
        <taxon>Amphibia</taxon>
        <taxon>Batrachia</taxon>
        <taxon>Anura</taxon>
        <taxon>Pelobatoidea</taxon>
        <taxon>Pelobatidae</taxon>
        <taxon>Pelobates</taxon>
    </lineage>
</organism>
<dbReference type="Proteomes" id="UP001295444">
    <property type="component" value="Chromosome 01"/>
</dbReference>
<evidence type="ECO:0000313" key="2">
    <source>
        <dbReference type="EMBL" id="CAH2224717.1"/>
    </source>
</evidence>
<sequence>MAKARSRPTWRFQDADVALYQDLSPLTLEARRALRPITTQLQERRITYKWGYPFALLARHQNEWVPLRWPEEAPRFLQRLGLPPTEITNWILSQPEQRSVPQTPRQQRRRREETPRRPVDRRQLEPGQLAQYKRSILRHLLNAAKALIPARWKQTQPPTKMEWLQRIEEIHTAEARYAEILGRRDKHLEMWTPWYLYTSQTRTGDGTPRGS</sequence>
<accession>A0AAD1R792</accession>
<reference evidence="2" key="1">
    <citation type="submission" date="2022-03" db="EMBL/GenBank/DDBJ databases">
        <authorList>
            <person name="Alioto T."/>
            <person name="Alioto T."/>
            <person name="Gomez Garrido J."/>
        </authorList>
    </citation>
    <scope>NUCLEOTIDE SEQUENCE</scope>
</reference>
<feature type="region of interest" description="Disordered" evidence="1">
    <location>
        <begin position="93"/>
        <end position="125"/>
    </location>
</feature>
<gene>
    <name evidence="2" type="ORF">PECUL_23A031504</name>
</gene>
<dbReference type="AlphaFoldDB" id="A0AAD1R792"/>
<dbReference type="InterPro" id="IPR042566">
    <property type="entry name" value="L1_C"/>
</dbReference>